<reference evidence="1" key="2">
    <citation type="submission" date="2020-10" db="EMBL/GenBank/DDBJ databases">
        <authorList>
            <consortium name="NCBI Pathogen Detection Project"/>
        </authorList>
    </citation>
    <scope>NUCLEOTIDE SEQUENCE</scope>
    <source>
        <strain evidence="1">SFBRL218_S4</strain>
    </source>
</reference>
<reference evidence="1" key="1">
    <citation type="journal article" date="2018" name="Genome Biol.">
        <title>SKESA: strategic k-mer extension for scrupulous assemblies.</title>
        <authorList>
            <person name="Souvorov A."/>
            <person name="Agarwala R."/>
            <person name="Lipman D.J."/>
        </authorList>
    </citation>
    <scope>NUCLEOTIDE SEQUENCE</scope>
    <source>
        <strain evidence="1">SFBRL218_S4</strain>
    </source>
</reference>
<dbReference type="Proteomes" id="UP000853596">
    <property type="component" value="Unassembled WGS sequence"/>
</dbReference>
<dbReference type="AlphaFoldDB" id="A0A8H9JSZ3"/>
<dbReference type="RefSeq" id="WP_160126674.1">
    <property type="nucleotide sequence ID" value="NZ_VTJV01000003.1"/>
</dbReference>
<protein>
    <submittedName>
        <fullName evidence="1">Uncharacterized protein</fullName>
    </submittedName>
</protein>
<organism evidence="1">
    <name type="scientific">Listeria monocytogenes</name>
    <dbReference type="NCBI Taxonomy" id="1639"/>
    <lineage>
        <taxon>Bacteria</taxon>
        <taxon>Bacillati</taxon>
        <taxon>Bacillota</taxon>
        <taxon>Bacilli</taxon>
        <taxon>Bacillales</taxon>
        <taxon>Listeriaceae</taxon>
        <taxon>Listeria</taxon>
    </lineage>
</organism>
<gene>
    <name evidence="1" type="ORF">IP987_002270</name>
</gene>
<sequence>MNKIKQKIIEDTEYWDARVFDLKTLYFGDEVHVVLEEQVLIKNFMSNIKVTREYL</sequence>
<evidence type="ECO:0000313" key="1">
    <source>
        <dbReference type="EMBL" id="HAO5923056.1"/>
    </source>
</evidence>
<dbReference type="EMBL" id="DABXZF010000026">
    <property type="protein sequence ID" value="HAO5923056.1"/>
    <property type="molecule type" value="Genomic_DNA"/>
</dbReference>
<proteinExistence type="predicted"/>
<name>A0A8H9JSZ3_LISMN</name>
<comment type="caution">
    <text evidence="1">The sequence shown here is derived from an EMBL/GenBank/DDBJ whole genome shotgun (WGS) entry which is preliminary data.</text>
</comment>
<accession>A0A8H9JSZ3</accession>